<dbReference type="Gene3D" id="3.40.33.10">
    <property type="entry name" value="CAP"/>
    <property type="match status" value="1"/>
</dbReference>
<keyword evidence="3" id="KW-1185">Reference proteome</keyword>
<accession>A0A0B1S0Z7</accession>
<dbReference type="AlphaFoldDB" id="A0A0B1S0Z7"/>
<evidence type="ECO:0000259" key="1">
    <source>
        <dbReference type="SMART" id="SM00198"/>
    </source>
</evidence>
<dbReference type="InterPro" id="IPR014044">
    <property type="entry name" value="CAP_dom"/>
</dbReference>
<sequence>MTDDLRIQFLDMHNFRRSELAKGNVARKNGNRYPIAANMARMSYDCSLETEALSYTRQCPYAKSGSTNVGENFFRVSGLNTWADGVNQAVTSWWKVVRAGSSGVGVNAVTFRQVHVGTDIESWSQMAWATTNKVGCSIVKCLNEYVVDCRYLEK</sequence>
<dbReference type="OrthoDB" id="5874910at2759"/>
<feature type="domain" description="SCP" evidence="1">
    <location>
        <begin position="4"/>
        <end position="153"/>
    </location>
</feature>
<name>A0A0B1S0Z7_OESDE</name>
<dbReference type="Proteomes" id="UP000053660">
    <property type="component" value="Unassembled WGS sequence"/>
</dbReference>
<protein>
    <submittedName>
        <fullName evidence="2">SCP-like protein</fullName>
    </submittedName>
</protein>
<dbReference type="Pfam" id="PF00188">
    <property type="entry name" value="CAP"/>
    <property type="match status" value="1"/>
</dbReference>
<gene>
    <name evidence="2" type="ORF">OESDEN_23258</name>
</gene>
<dbReference type="InterPro" id="IPR035940">
    <property type="entry name" value="CAP_sf"/>
</dbReference>
<reference evidence="2 3" key="1">
    <citation type="submission" date="2014-03" db="EMBL/GenBank/DDBJ databases">
        <title>Draft genome of the hookworm Oesophagostomum dentatum.</title>
        <authorList>
            <person name="Mitreva M."/>
        </authorList>
    </citation>
    <scope>NUCLEOTIDE SEQUENCE [LARGE SCALE GENOMIC DNA]</scope>
    <source>
        <strain evidence="2 3">OD-Hann</strain>
    </source>
</reference>
<evidence type="ECO:0000313" key="2">
    <source>
        <dbReference type="EMBL" id="KHJ77122.1"/>
    </source>
</evidence>
<dbReference type="CDD" id="cd05380">
    <property type="entry name" value="CAP_euk"/>
    <property type="match status" value="1"/>
</dbReference>
<dbReference type="SMART" id="SM00198">
    <property type="entry name" value="SCP"/>
    <property type="match status" value="1"/>
</dbReference>
<dbReference type="EMBL" id="KN611076">
    <property type="protein sequence ID" value="KHJ77122.1"/>
    <property type="molecule type" value="Genomic_DNA"/>
</dbReference>
<dbReference type="InterPro" id="IPR001283">
    <property type="entry name" value="CRISP-related"/>
</dbReference>
<organism evidence="2 3">
    <name type="scientific">Oesophagostomum dentatum</name>
    <name type="common">Nodular worm</name>
    <dbReference type="NCBI Taxonomy" id="61180"/>
    <lineage>
        <taxon>Eukaryota</taxon>
        <taxon>Metazoa</taxon>
        <taxon>Ecdysozoa</taxon>
        <taxon>Nematoda</taxon>
        <taxon>Chromadorea</taxon>
        <taxon>Rhabditida</taxon>
        <taxon>Rhabditina</taxon>
        <taxon>Rhabditomorpha</taxon>
        <taxon>Strongyloidea</taxon>
        <taxon>Strongylidae</taxon>
        <taxon>Oesophagostomum</taxon>
    </lineage>
</organism>
<dbReference type="PANTHER" id="PTHR10334">
    <property type="entry name" value="CYSTEINE-RICH SECRETORY PROTEIN-RELATED"/>
    <property type="match status" value="1"/>
</dbReference>
<evidence type="ECO:0000313" key="3">
    <source>
        <dbReference type="Proteomes" id="UP000053660"/>
    </source>
</evidence>
<proteinExistence type="predicted"/>
<dbReference type="SUPFAM" id="SSF55797">
    <property type="entry name" value="PR-1-like"/>
    <property type="match status" value="1"/>
</dbReference>